<evidence type="ECO:0000313" key="13">
    <source>
        <dbReference type="WBParaSite" id="HCON_00064550-00001"/>
    </source>
</evidence>
<proteinExistence type="predicted"/>
<feature type="transmembrane region" description="Helical" evidence="8">
    <location>
        <begin position="210"/>
        <end position="232"/>
    </location>
</feature>
<feature type="domain" description="Cytochrome b561" evidence="11">
    <location>
        <begin position="174"/>
        <end position="393"/>
    </location>
</feature>
<dbReference type="InterPro" id="IPR005018">
    <property type="entry name" value="DOMON_domain"/>
</dbReference>
<evidence type="ECO:0000259" key="10">
    <source>
        <dbReference type="PROSITE" id="PS50836"/>
    </source>
</evidence>
<name>A0A7I4YA55_HAECO</name>
<keyword evidence="7 8" id="KW-0472">Membrane</keyword>
<evidence type="ECO:0000256" key="5">
    <source>
        <dbReference type="ARBA" id="ARBA00022982"/>
    </source>
</evidence>
<dbReference type="CDD" id="cd08760">
    <property type="entry name" value="Cyt_b561_FRRS1_like"/>
    <property type="match status" value="1"/>
</dbReference>
<evidence type="ECO:0000259" key="11">
    <source>
        <dbReference type="PROSITE" id="PS50939"/>
    </source>
</evidence>
<sequence>TPPGMLLLLLGIGLSSVKAQLDISPCGTMKGCLFAPPGCRPGQNCQIQFSYQIDGDSLAMELAGTPPAANGYVAVGFSKDEFMGDDMVVFCATLNGQPTGGLALNGQKPSNTLISNVGIQNVLRTSNTGGLLYCAINQRLDPNQSNLLNLNNTYQILLAAGPTEGNRLSYHQSNRYVMPRTRMSAYVRGVGMVENPLLDEGDRSNNDKLMIAHAILMVLSWSIFISTAILFARHMKGQCPNSAICGLQLWFHFHRTLNIIGVAGTIAGFVVVFVAKDWRWVGPKAYQSSELNNQWGSVHAMLGLIACVVAWAQPLNAVFRCHPDSKARILFNLIHGFFGFGCWLCAAAATMIAVVHFRMFSDRDAALGIYIAFIAVAGLTCIVMELLTFKNWWTGRHRVSGEIEMVRVGGTTTATYTDSIERTQRLQVLILLFFVVVAIGTAVAISVLIGKKNIA</sequence>
<organism evidence="12 13">
    <name type="scientific">Haemonchus contortus</name>
    <name type="common">Barber pole worm</name>
    <dbReference type="NCBI Taxonomy" id="6289"/>
    <lineage>
        <taxon>Eukaryota</taxon>
        <taxon>Metazoa</taxon>
        <taxon>Ecdysozoa</taxon>
        <taxon>Nematoda</taxon>
        <taxon>Chromadorea</taxon>
        <taxon>Rhabditida</taxon>
        <taxon>Rhabditina</taxon>
        <taxon>Rhabditomorpha</taxon>
        <taxon>Strongyloidea</taxon>
        <taxon>Trichostrongylidae</taxon>
        <taxon>Haemonchus</taxon>
    </lineage>
</organism>
<dbReference type="Pfam" id="PF03351">
    <property type="entry name" value="DOMON"/>
    <property type="match status" value="1"/>
</dbReference>
<dbReference type="Proteomes" id="UP000025227">
    <property type="component" value="Unplaced"/>
</dbReference>
<feature type="transmembrane region" description="Helical" evidence="8">
    <location>
        <begin position="367"/>
        <end position="389"/>
    </location>
</feature>
<dbReference type="SMART" id="SM00664">
    <property type="entry name" value="DoH"/>
    <property type="match status" value="1"/>
</dbReference>
<feature type="transmembrane region" description="Helical" evidence="8">
    <location>
        <begin position="428"/>
        <end position="449"/>
    </location>
</feature>
<dbReference type="GO" id="GO:0016020">
    <property type="term" value="C:membrane"/>
    <property type="evidence" value="ECO:0007669"/>
    <property type="project" value="UniProtKB-SubCell"/>
</dbReference>
<keyword evidence="4 9" id="KW-0732">Signal</keyword>
<evidence type="ECO:0000256" key="2">
    <source>
        <dbReference type="ARBA" id="ARBA00022448"/>
    </source>
</evidence>
<comment type="subcellular location">
    <subcellularLocation>
        <location evidence="1">Membrane</location>
    </subcellularLocation>
</comment>
<evidence type="ECO:0000313" key="12">
    <source>
        <dbReference type="Proteomes" id="UP000025227"/>
    </source>
</evidence>
<dbReference type="Pfam" id="PF03188">
    <property type="entry name" value="Cytochrom_B561"/>
    <property type="match status" value="1"/>
</dbReference>
<protein>
    <submittedName>
        <fullName evidence="13">Ferric-chelate reductase 1</fullName>
    </submittedName>
</protein>
<dbReference type="PROSITE" id="PS50836">
    <property type="entry name" value="DOMON"/>
    <property type="match status" value="1"/>
</dbReference>
<dbReference type="PANTHER" id="PTHR23130:SF171">
    <property type="entry name" value="OS01G0895300 PROTEIN"/>
    <property type="match status" value="1"/>
</dbReference>
<feature type="domain" description="DOMON" evidence="10">
    <location>
        <begin position="43"/>
        <end position="161"/>
    </location>
</feature>
<evidence type="ECO:0000256" key="6">
    <source>
        <dbReference type="ARBA" id="ARBA00022989"/>
    </source>
</evidence>
<keyword evidence="5" id="KW-0249">Electron transport</keyword>
<feature type="transmembrane region" description="Helical" evidence="8">
    <location>
        <begin position="333"/>
        <end position="355"/>
    </location>
</feature>
<keyword evidence="3 8" id="KW-0812">Transmembrane</keyword>
<dbReference type="PROSITE" id="PS50939">
    <property type="entry name" value="CYTOCHROME_B561"/>
    <property type="match status" value="1"/>
</dbReference>
<dbReference type="OrthoDB" id="2419613at2759"/>
<dbReference type="SMART" id="SM00665">
    <property type="entry name" value="B561"/>
    <property type="match status" value="1"/>
</dbReference>
<keyword evidence="2" id="KW-0813">Transport</keyword>
<dbReference type="PANTHER" id="PTHR23130">
    <property type="entry name" value="CYTOCHROME B561 AND DOMON DOMAIN-CONTAINING PROTEIN"/>
    <property type="match status" value="1"/>
</dbReference>
<dbReference type="WBParaSite" id="HCON_00064550-00001">
    <property type="protein sequence ID" value="HCON_00064550-00001"/>
    <property type="gene ID" value="HCON_00064550"/>
</dbReference>
<evidence type="ECO:0000256" key="3">
    <source>
        <dbReference type="ARBA" id="ARBA00022692"/>
    </source>
</evidence>
<feature type="chain" id="PRO_5029605521" evidence="9">
    <location>
        <begin position="20"/>
        <end position="455"/>
    </location>
</feature>
<keyword evidence="6 8" id="KW-1133">Transmembrane helix</keyword>
<feature type="signal peptide" evidence="9">
    <location>
        <begin position="1"/>
        <end position="19"/>
    </location>
</feature>
<dbReference type="AlphaFoldDB" id="A0A7I4YA55"/>
<evidence type="ECO:0000256" key="1">
    <source>
        <dbReference type="ARBA" id="ARBA00004370"/>
    </source>
</evidence>
<evidence type="ECO:0000256" key="8">
    <source>
        <dbReference type="SAM" id="Phobius"/>
    </source>
</evidence>
<reference evidence="13" key="1">
    <citation type="submission" date="2020-12" db="UniProtKB">
        <authorList>
            <consortium name="WormBaseParasite"/>
        </authorList>
    </citation>
    <scope>IDENTIFICATION</scope>
    <source>
        <strain evidence="13">MHco3</strain>
    </source>
</reference>
<keyword evidence="12" id="KW-1185">Reference proteome</keyword>
<dbReference type="InterPro" id="IPR006593">
    <property type="entry name" value="Cyt_b561/ferric_Rdtase_TM"/>
</dbReference>
<evidence type="ECO:0000256" key="7">
    <source>
        <dbReference type="ARBA" id="ARBA00023136"/>
    </source>
</evidence>
<dbReference type="Gene3D" id="1.20.120.1770">
    <property type="match status" value="1"/>
</dbReference>
<evidence type="ECO:0000256" key="4">
    <source>
        <dbReference type="ARBA" id="ARBA00022729"/>
    </source>
</evidence>
<dbReference type="OMA" id="PPICADN"/>
<feature type="transmembrane region" description="Helical" evidence="8">
    <location>
        <begin position="257"/>
        <end position="275"/>
    </location>
</feature>
<feature type="transmembrane region" description="Helical" evidence="8">
    <location>
        <begin position="295"/>
        <end position="312"/>
    </location>
</feature>
<evidence type="ECO:0000256" key="9">
    <source>
        <dbReference type="SAM" id="SignalP"/>
    </source>
</evidence>
<accession>A0A7I4YA55</accession>